<dbReference type="SUPFAM" id="SSF51391">
    <property type="entry name" value="Thiamin phosphate synthase"/>
    <property type="match status" value="1"/>
</dbReference>
<dbReference type="Pfam" id="PF02581">
    <property type="entry name" value="TMP-TENI"/>
    <property type="match status" value="1"/>
</dbReference>
<proteinExistence type="predicted"/>
<dbReference type="Gene3D" id="3.20.20.70">
    <property type="entry name" value="Aldolase class I"/>
    <property type="match status" value="1"/>
</dbReference>
<sequence length="187" mass="20420">MARCYSGFVPNRHPPLPQIWLISDARNDAALERALARLPRGSGLIYRHYHLPPADRRARFELLRRIARRFGHCVVLSGSAREARAWRADGAYAAAEKLASGPATLRLITVHSLRELAAAHRSRADAVLLSPVFPTRSHPGAASLGRVRFHLLAARAGVPAIALGGMTVHRARTLPSRKWAAIQGLAS</sequence>
<comment type="caution">
    <text evidence="2">The sequence shown here is derived from an EMBL/GenBank/DDBJ whole genome shotgun (WGS) entry which is preliminary data.</text>
</comment>
<dbReference type="GO" id="GO:0009228">
    <property type="term" value="P:thiamine biosynthetic process"/>
    <property type="evidence" value="ECO:0007669"/>
    <property type="project" value="UniProtKB-KW"/>
</dbReference>
<protein>
    <submittedName>
        <fullName evidence="2">Thiamine phosphate synthase</fullName>
    </submittedName>
</protein>
<accession>A0A2W5NKH8</accession>
<evidence type="ECO:0000259" key="1">
    <source>
        <dbReference type="Pfam" id="PF02581"/>
    </source>
</evidence>
<dbReference type="CDD" id="cd00564">
    <property type="entry name" value="TMP_TenI"/>
    <property type="match status" value="1"/>
</dbReference>
<evidence type="ECO:0000313" key="3">
    <source>
        <dbReference type="Proteomes" id="UP000249082"/>
    </source>
</evidence>
<dbReference type="InterPro" id="IPR036206">
    <property type="entry name" value="ThiamineP_synth_sf"/>
</dbReference>
<feature type="domain" description="Thiamine phosphate synthase/TenI" evidence="1">
    <location>
        <begin position="22"/>
        <end position="174"/>
    </location>
</feature>
<dbReference type="AlphaFoldDB" id="A0A2W5NKH8"/>
<dbReference type="InterPro" id="IPR013785">
    <property type="entry name" value="Aldolase_TIM"/>
</dbReference>
<dbReference type="InterPro" id="IPR022998">
    <property type="entry name" value="ThiamineP_synth_TenI"/>
</dbReference>
<dbReference type="Proteomes" id="UP000249082">
    <property type="component" value="Unassembled WGS sequence"/>
</dbReference>
<dbReference type="EMBL" id="QFPX01000020">
    <property type="protein sequence ID" value="PZQ52769.1"/>
    <property type="molecule type" value="Genomic_DNA"/>
</dbReference>
<reference evidence="2 3" key="1">
    <citation type="submission" date="2017-08" db="EMBL/GenBank/DDBJ databases">
        <title>Infants hospitalized years apart are colonized by the same room-sourced microbial strains.</title>
        <authorList>
            <person name="Brooks B."/>
            <person name="Olm M.R."/>
            <person name="Firek B.A."/>
            <person name="Baker R."/>
            <person name="Thomas B.C."/>
            <person name="Morowitz M.J."/>
            <person name="Banfield J.F."/>
        </authorList>
    </citation>
    <scope>NUCLEOTIDE SEQUENCE [LARGE SCALE GENOMIC DNA]</scope>
    <source>
        <strain evidence="2">S2_005_002_R2_33</strain>
    </source>
</reference>
<name>A0A2W5NKH8_9SPHN</name>
<organism evidence="2 3">
    <name type="scientific">Novosphingobium pentaromativorans</name>
    <dbReference type="NCBI Taxonomy" id="205844"/>
    <lineage>
        <taxon>Bacteria</taxon>
        <taxon>Pseudomonadati</taxon>
        <taxon>Pseudomonadota</taxon>
        <taxon>Alphaproteobacteria</taxon>
        <taxon>Sphingomonadales</taxon>
        <taxon>Sphingomonadaceae</taxon>
        <taxon>Novosphingobium</taxon>
    </lineage>
</organism>
<evidence type="ECO:0000313" key="2">
    <source>
        <dbReference type="EMBL" id="PZQ52769.1"/>
    </source>
</evidence>
<gene>
    <name evidence="2" type="ORF">DI555_18830</name>
</gene>